<dbReference type="GO" id="GO:0004867">
    <property type="term" value="F:serine-type endopeptidase inhibitor activity"/>
    <property type="evidence" value="ECO:0007669"/>
    <property type="project" value="UniProtKB-KW"/>
</dbReference>
<dbReference type="InterPro" id="IPR042185">
    <property type="entry name" value="Serpin_sf_2"/>
</dbReference>
<evidence type="ECO:0000259" key="4">
    <source>
        <dbReference type="SMART" id="SM00093"/>
    </source>
</evidence>
<evidence type="ECO:0000256" key="3">
    <source>
        <dbReference type="RuleBase" id="RU000411"/>
    </source>
</evidence>
<dbReference type="GO" id="GO:0005615">
    <property type="term" value="C:extracellular space"/>
    <property type="evidence" value="ECO:0007669"/>
    <property type="project" value="InterPro"/>
</dbReference>
<dbReference type="Pfam" id="PF00079">
    <property type="entry name" value="Serpin"/>
    <property type="match status" value="1"/>
</dbReference>
<dbReference type="GeneID" id="115628162"/>
<dbReference type="InterPro" id="IPR042178">
    <property type="entry name" value="Serpin_sf_1"/>
</dbReference>
<dbReference type="PANTHER" id="PTHR11461">
    <property type="entry name" value="SERINE PROTEASE INHIBITOR, SERPIN"/>
    <property type="match status" value="1"/>
</dbReference>
<dbReference type="Gene3D" id="2.30.39.10">
    <property type="entry name" value="Alpha-1-antitrypsin, domain 1"/>
    <property type="match status" value="1"/>
</dbReference>
<organism evidence="5 6">
    <name type="scientific">Drosophila lebanonensis</name>
    <name type="common">Fruit fly</name>
    <name type="synonym">Scaptodrosophila lebanonensis</name>
    <dbReference type="NCBI Taxonomy" id="7225"/>
    <lineage>
        <taxon>Eukaryota</taxon>
        <taxon>Metazoa</taxon>
        <taxon>Ecdysozoa</taxon>
        <taxon>Arthropoda</taxon>
        <taxon>Hexapoda</taxon>
        <taxon>Insecta</taxon>
        <taxon>Pterygota</taxon>
        <taxon>Neoptera</taxon>
        <taxon>Endopterygota</taxon>
        <taxon>Diptera</taxon>
        <taxon>Brachycera</taxon>
        <taxon>Muscomorpha</taxon>
        <taxon>Ephydroidea</taxon>
        <taxon>Drosophilidae</taxon>
        <taxon>Scaptodrosophila</taxon>
    </lineage>
</organism>
<evidence type="ECO:0000313" key="6">
    <source>
        <dbReference type="RefSeq" id="XP_030380002.1"/>
    </source>
</evidence>
<dbReference type="AlphaFoldDB" id="A0A6J2TYN4"/>
<dbReference type="Gene3D" id="3.30.497.10">
    <property type="entry name" value="Antithrombin, subunit I, domain 2"/>
    <property type="match status" value="1"/>
</dbReference>
<dbReference type="Proteomes" id="UP000504634">
    <property type="component" value="Unplaced"/>
</dbReference>
<keyword evidence="1 6" id="KW-0646">Protease inhibitor</keyword>
<dbReference type="PANTHER" id="PTHR11461:SF367">
    <property type="entry name" value="GH21475P-RELATED"/>
    <property type="match status" value="1"/>
</dbReference>
<dbReference type="SUPFAM" id="SSF56574">
    <property type="entry name" value="Serpins"/>
    <property type="match status" value="1"/>
</dbReference>
<evidence type="ECO:0000313" key="5">
    <source>
        <dbReference type="Proteomes" id="UP000504634"/>
    </source>
</evidence>
<dbReference type="Gene3D" id="2.10.310.10">
    <property type="entry name" value="Serpins superfamily"/>
    <property type="match status" value="1"/>
</dbReference>
<dbReference type="CDD" id="cd19598">
    <property type="entry name" value="serpin77Ba-like_insects"/>
    <property type="match status" value="1"/>
</dbReference>
<keyword evidence="5" id="KW-1185">Reference proteome</keyword>
<feature type="domain" description="Serpin" evidence="4">
    <location>
        <begin position="78"/>
        <end position="444"/>
    </location>
</feature>
<evidence type="ECO:0000256" key="1">
    <source>
        <dbReference type="ARBA" id="ARBA00022690"/>
    </source>
</evidence>
<evidence type="ECO:0000256" key="2">
    <source>
        <dbReference type="ARBA" id="ARBA00022900"/>
    </source>
</evidence>
<proteinExistence type="inferred from homology"/>
<gene>
    <name evidence="6" type="primary">LOC115628162</name>
</gene>
<comment type="similarity">
    <text evidence="3">Belongs to the serpin family.</text>
</comment>
<dbReference type="InterPro" id="IPR023796">
    <property type="entry name" value="Serpin_dom"/>
</dbReference>
<accession>A0A6J2TYN4</accession>
<dbReference type="OrthoDB" id="9440847at2759"/>
<dbReference type="SMART" id="SM00093">
    <property type="entry name" value="SERPIN"/>
    <property type="match status" value="1"/>
</dbReference>
<dbReference type="FunFam" id="2.30.39.10:FF:000025">
    <property type="entry name" value="Serpin 77Bb"/>
    <property type="match status" value="1"/>
</dbReference>
<protein>
    <submittedName>
        <fullName evidence="6">Serine protease inhibitor 77Ba-like isoform X1</fullName>
    </submittedName>
</protein>
<reference evidence="6" key="1">
    <citation type="submission" date="2025-08" db="UniProtKB">
        <authorList>
            <consortium name="RefSeq"/>
        </authorList>
    </citation>
    <scope>IDENTIFICATION</scope>
    <source>
        <strain evidence="6">11010-0011.00</strain>
        <tissue evidence="6">Whole body</tissue>
    </source>
</reference>
<dbReference type="RefSeq" id="XP_030380002.1">
    <property type="nucleotide sequence ID" value="XM_030524142.1"/>
</dbReference>
<dbReference type="InterPro" id="IPR000215">
    <property type="entry name" value="Serpin_fam"/>
</dbReference>
<keyword evidence="2 6" id="KW-0722">Serine protease inhibitor</keyword>
<dbReference type="InterPro" id="IPR036186">
    <property type="entry name" value="Serpin_sf"/>
</dbReference>
<sequence>MRKFDVNIEGSIFIFGVFEIFGNCLGQLSVPELSVGSQLEVLTQPGAFGSSNINHTQDSNFSDQALQQIVRGSQQFSLDLLHRISTELEKTNKDFMISPFSVWSLLILLFEGASGQTYAQLRNALRININDETLRDVWNMWSTYLNVNTSTIEVASLQALYTSKEHEISTEYLNHIRKYNVQPVATDFFDRKTVKHINEATYQSTRGLIPFAVLPQEIFGVKMFLLSSLYFKGQWKYPFNEAATRIEPFYDEKGNVITHIPMMVQEANFAYVGNIAGLDGYVLELPYGTQDRLSMIIILPKSGIKLNDITKNLNNLGLDPLLNGIVQFRRMAPEDNEVEVLMPKFITTTDFNLKKPLGEMGIRDLFDEKRADLSRMANGLYASLCVHSTKIVVDEKGTTAASITAATLLNKSTPPKFLLNRPFQYMIVDKATKLLLFAGQVRNPKTH</sequence>
<name>A0A6J2TYN4_DROLE</name>